<feature type="transmembrane region" description="Helical" evidence="5">
    <location>
        <begin position="92"/>
        <end position="110"/>
    </location>
</feature>
<dbReference type="STRING" id="569365.A0A0D1Z942"/>
<evidence type="ECO:0000256" key="1">
    <source>
        <dbReference type="ARBA" id="ARBA00004141"/>
    </source>
</evidence>
<evidence type="ECO:0000313" key="7">
    <source>
        <dbReference type="EMBL" id="KIW24171.1"/>
    </source>
</evidence>
<dbReference type="Proteomes" id="UP000054466">
    <property type="component" value="Unassembled WGS sequence"/>
</dbReference>
<feature type="transmembrane region" description="Helical" evidence="5">
    <location>
        <begin position="25"/>
        <end position="48"/>
    </location>
</feature>
<keyword evidence="2 5" id="KW-0812">Transmembrane</keyword>
<evidence type="ECO:0000256" key="4">
    <source>
        <dbReference type="ARBA" id="ARBA00023136"/>
    </source>
</evidence>
<evidence type="ECO:0000313" key="8">
    <source>
        <dbReference type="Proteomes" id="UP000054466"/>
    </source>
</evidence>
<organism evidence="7 8">
    <name type="scientific">Cladophialophora immunda</name>
    <dbReference type="NCBI Taxonomy" id="569365"/>
    <lineage>
        <taxon>Eukaryota</taxon>
        <taxon>Fungi</taxon>
        <taxon>Dikarya</taxon>
        <taxon>Ascomycota</taxon>
        <taxon>Pezizomycotina</taxon>
        <taxon>Eurotiomycetes</taxon>
        <taxon>Chaetothyriomycetidae</taxon>
        <taxon>Chaetothyriales</taxon>
        <taxon>Herpotrichiellaceae</taxon>
        <taxon>Cladophialophora</taxon>
    </lineage>
</organism>
<dbReference type="GeneID" id="27349095"/>
<dbReference type="PANTHER" id="PTHR23502">
    <property type="entry name" value="MAJOR FACILITATOR SUPERFAMILY"/>
    <property type="match status" value="1"/>
</dbReference>
<dbReference type="RefSeq" id="XP_016244387.1">
    <property type="nucleotide sequence ID" value="XM_016397196.1"/>
</dbReference>
<dbReference type="GO" id="GO:0022857">
    <property type="term" value="F:transmembrane transporter activity"/>
    <property type="evidence" value="ECO:0007669"/>
    <property type="project" value="InterPro"/>
</dbReference>
<dbReference type="InterPro" id="IPR020846">
    <property type="entry name" value="MFS_dom"/>
</dbReference>
<evidence type="ECO:0000259" key="6">
    <source>
        <dbReference type="PROSITE" id="PS50850"/>
    </source>
</evidence>
<evidence type="ECO:0000256" key="5">
    <source>
        <dbReference type="SAM" id="Phobius"/>
    </source>
</evidence>
<dbReference type="VEuPathDB" id="FungiDB:PV07_09901"/>
<proteinExistence type="predicted"/>
<dbReference type="EMBL" id="KN847045">
    <property type="protein sequence ID" value="KIW24171.1"/>
    <property type="molecule type" value="Genomic_DNA"/>
</dbReference>
<dbReference type="InterPro" id="IPR036259">
    <property type="entry name" value="MFS_trans_sf"/>
</dbReference>
<gene>
    <name evidence="7" type="ORF">PV07_09901</name>
</gene>
<keyword evidence="4 5" id="KW-0472">Membrane</keyword>
<keyword evidence="8" id="KW-1185">Reference proteome</keyword>
<dbReference type="SUPFAM" id="SSF103473">
    <property type="entry name" value="MFS general substrate transporter"/>
    <property type="match status" value="1"/>
</dbReference>
<dbReference type="PANTHER" id="PTHR23502:SF151">
    <property type="entry name" value="MAJOR FACILITATOR SUPERFAMILY (MFS) PROFILE DOMAIN-CONTAINING PROTEIN"/>
    <property type="match status" value="1"/>
</dbReference>
<keyword evidence="3 5" id="KW-1133">Transmembrane helix</keyword>
<sequence length="171" mass="18124">MELKAVEDGPAPAPYTIFGPNQKRLLIALLGFATITSPLTATIYFPLLPLLREYSHTTSQAINLTLTIYIVFKTISPAIFGPLSDTVGRRPAYLFTLSLYLATNLGLALNRNHYGILLGLRAIQSLGASAAYAISFGVVADVCVLSERGRMLGPVSMALNLGACIGPVVGG</sequence>
<dbReference type="HOGENOM" id="CLU_1562725_0_0_1"/>
<dbReference type="InterPro" id="IPR011701">
    <property type="entry name" value="MFS"/>
</dbReference>
<evidence type="ECO:0000256" key="3">
    <source>
        <dbReference type="ARBA" id="ARBA00022989"/>
    </source>
</evidence>
<feature type="transmembrane region" description="Helical" evidence="5">
    <location>
        <begin position="60"/>
        <end position="80"/>
    </location>
</feature>
<dbReference type="AlphaFoldDB" id="A0A0D1Z942"/>
<name>A0A0D1Z942_9EURO</name>
<evidence type="ECO:0000256" key="2">
    <source>
        <dbReference type="ARBA" id="ARBA00022692"/>
    </source>
</evidence>
<reference evidence="7 8" key="1">
    <citation type="submission" date="2015-01" db="EMBL/GenBank/DDBJ databases">
        <title>The Genome Sequence of Cladophialophora immunda CBS83496.</title>
        <authorList>
            <consortium name="The Broad Institute Genomics Platform"/>
            <person name="Cuomo C."/>
            <person name="de Hoog S."/>
            <person name="Gorbushina A."/>
            <person name="Stielow B."/>
            <person name="Teixiera M."/>
            <person name="Abouelleil A."/>
            <person name="Chapman S.B."/>
            <person name="Priest M."/>
            <person name="Young S.K."/>
            <person name="Wortman J."/>
            <person name="Nusbaum C."/>
            <person name="Birren B."/>
        </authorList>
    </citation>
    <scope>NUCLEOTIDE SEQUENCE [LARGE SCALE GENOMIC DNA]</scope>
    <source>
        <strain evidence="7 8">CBS 83496</strain>
    </source>
</reference>
<comment type="subcellular location">
    <subcellularLocation>
        <location evidence="1">Membrane</location>
        <topology evidence="1">Multi-pass membrane protein</topology>
    </subcellularLocation>
</comment>
<dbReference type="Gene3D" id="1.20.1720.10">
    <property type="entry name" value="Multidrug resistance protein D"/>
    <property type="match status" value="1"/>
</dbReference>
<protein>
    <recommendedName>
        <fullName evidence="6">Major facilitator superfamily (MFS) profile domain-containing protein</fullName>
    </recommendedName>
</protein>
<accession>A0A0D1Z942</accession>
<dbReference type="PROSITE" id="PS50850">
    <property type="entry name" value="MFS"/>
    <property type="match status" value="1"/>
</dbReference>
<feature type="transmembrane region" description="Helical" evidence="5">
    <location>
        <begin position="122"/>
        <end position="144"/>
    </location>
</feature>
<feature type="domain" description="Major facilitator superfamily (MFS) profile" evidence="6">
    <location>
        <begin position="26"/>
        <end position="171"/>
    </location>
</feature>
<dbReference type="GO" id="GO:0005886">
    <property type="term" value="C:plasma membrane"/>
    <property type="evidence" value="ECO:0007669"/>
    <property type="project" value="TreeGrafter"/>
</dbReference>
<dbReference type="OrthoDB" id="3936150at2759"/>
<dbReference type="Pfam" id="PF07690">
    <property type="entry name" value="MFS_1"/>
    <property type="match status" value="1"/>
</dbReference>